<feature type="domain" description="Flavoprotein" evidence="1">
    <location>
        <begin position="8"/>
        <end position="179"/>
    </location>
</feature>
<evidence type="ECO:0000313" key="3">
    <source>
        <dbReference type="Proteomes" id="UP000033428"/>
    </source>
</evidence>
<dbReference type="EMBL" id="JYNY01000332">
    <property type="protein sequence ID" value="KJJ84567.1"/>
    <property type="molecule type" value="Genomic_DNA"/>
</dbReference>
<reference evidence="2 3" key="1">
    <citation type="submission" date="2015-02" db="EMBL/GenBank/DDBJ databases">
        <title>Single-cell genomics of uncultivated deep-branching MTB reveals a conserved set of magnetosome genes.</title>
        <authorList>
            <person name="Kolinko S."/>
            <person name="Richter M."/>
            <person name="Glockner F.O."/>
            <person name="Brachmann A."/>
            <person name="Schuler D."/>
        </authorList>
    </citation>
    <scope>NUCLEOTIDE SEQUENCE [LARGE SCALE GENOMIC DNA]</scope>
    <source>
        <strain evidence="2">SKK-01</strain>
    </source>
</reference>
<dbReference type="InterPro" id="IPR036551">
    <property type="entry name" value="Flavin_trans-like"/>
</dbReference>
<organism evidence="2 3">
    <name type="scientific">Candidatus Omnitrophus magneticus</name>
    <dbReference type="NCBI Taxonomy" id="1609969"/>
    <lineage>
        <taxon>Bacteria</taxon>
        <taxon>Pseudomonadati</taxon>
        <taxon>Candidatus Omnitrophota</taxon>
        <taxon>Candidatus Omnitrophus</taxon>
    </lineage>
</organism>
<dbReference type="AlphaFoldDB" id="A0A0F0CMS0"/>
<keyword evidence="3" id="KW-1185">Reference proteome</keyword>
<dbReference type="GO" id="GO:0016874">
    <property type="term" value="F:ligase activity"/>
    <property type="evidence" value="ECO:0007669"/>
    <property type="project" value="UniProtKB-KW"/>
</dbReference>
<dbReference type="Proteomes" id="UP000033428">
    <property type="component" value="Unassembled WGS sequence"/>
</dbReference>
<dbReference type="GO" id="GO:0010181">
    <property type="term" value="F:FMN binding"/>
    <property type="evidence" value="ECO:0007669"/>
    <property type="project" value="TreeGrafter"/>
</dbReference>
<dbReference type="Gene3D" id="3.40.50.1950">
    <property type="entry name" value="Flavin prenyltransferase-like"/>
    <property type="match status" value="1"/>
</dbReference>
<dbReference type="SUPFAM" id="SSF52507">
    <property type="entry name" value="Homo-oligomeric flavin-containing Cys decarboxylases, HFCD"/>
    <property type="match status" value="1"/>
</dbReference>
<comment type="caution">
    <text evidence="2">The sequence shown here is derived from an EMBL/GenBank/DDBJ whole genome shotgun (WGS) entry which is preliminary data.</text>
</comment>
<dbReference type="PANTHER" id="PTHR14359:SF6">
    <property type="entry name" value="PHOSPHOPANTOTHENOYLCYSTEINE DECARBOXYLASE"/>
    <property type="match status" value="1"/>
</dbReference>
<dbReference type="GO" id="GO:0004633">
    <property type="term" value="F:phosphopantothenoylcysteine decarboxylase activity"/>
    <property type="evidence" value="ECO:0007669"/>
    <property type="project" value="TreeGrafter"/>
</dbReference>
<dbReference type="GO" id="GO:0071513">
    <property type="term" value="C:phosphopantothenoylcysteine decarboxylase complex"/>
    <property type="evidence" value="ECO:0007669"/>
    <property type="project" value="TreeGrafter"/>
</dbReference>
<dbReference type="PATRIC" id="fig|1609969.3.peg.1688"/>
<evidence type="ECO:0000259" key="1">
    <source>
        <dbReference type="Pfam" id="PF02441"/>
    </source>
</evidence>
<accession>A0A0F0CMS0</accession>
<evidence type="ECO:0000313" key="2">
    <source>
        <dbReference type="EMBL" id="KJJ84567.1"/>
    </source>
</evidence>
<sequence>MNNCKKITITLGITAGIAAYKACDLIGILKKKGFNVVCAVTRDALNFVTPLTLETLTGEKVITDMFSMPEKREPCHISLAEKSSLIAVVPATADFIGKIASGLCDDILSCSIFAASCPVIFAPAMNDKMYANPIIQEKINYLRLKGYDFVEPVEGHLACNRIGMGHLAPLETIAARIEERLKQ</sequence>
<keyword evidence="2" id="KW-0436">Ligase</keyword>
<dbReference type="GO" id="GO:0015937">
    <property type="term" value="P:coenzyme A biosynthetic process"/>
    <property type="evidence" value="ECO:0007669"/>
    <property type="project" value="TreeGrafter"/>
</dbReference>
<protein>
    <submittedName>
        <fullName evidence="2">Phosphopantothenoylcysteine decarboxylase/phosphopantothenate/cysteine ligase</fullName>
    </submittedName>
</protein>
<dbReference type="PANTHER" id="PTHR14359">
    <property type="entry name" value="HOMO-OLIGOMERIC FLAVIN CONTAINING CYS DECARBOXYLASE FAMILY"/>
    <property type="match status" value="1"/>
</dbReference>
<name>A0A0F0CMS0_9BACT</name>
<dbReference type="Pfam" id="PF02441">
    <property type="entry name" value="Flavoprotein"/>
    <property type="match status" value="1"/>
</dbReference>
<proteinExistence type="predicted"/>
<gene>
    <name evidence="2" type="ORF">OMAG_001572</name>
</gene>
<dbReference type="InterPro" id="IPR003382">
    <property type="entry name" value="Flavoprotein"/>
</dbReference>